<dbReference type="Gene3D" id="2.60.120.620">
    <property type="entry name" value="q2cbj1_9rhob like domain"/>
    <property type="match status" value="1"/>
</dbReference>
<reference evidence="9 10" key="1">
    <citation type="submission" date="2019-08" db="EMBL/GenBank/DDBJ databases">
        <title>Hyperibacter terrae gen. nov., sp. nov. and Hyperibacter viscosus sp. nov., two new members in the family Rhodospirillaceae isolated from the rhizosphere of Hypericum perforatum.</title>
        <authorList>
            <person name="Noviana Z."/>
        </authorList>
    </citation>
    <scope>NUCLEOTIDE SEQUENCE [LARGE SCALE GENOMIC DNA]</scope>
    <source>
        <strain evidence="9 10">R5913</strain>
    </source>
</reference>
<dbReference type="Pfam" id="PF13640">
    <property type="entry name" value="2OG-FeII_Oxy_3"/>
    <property type="match status" value="1"/>
</dbReference>
<feature type="domain" description="Fe2OG dioxygenase" evidence="8">
    <location>
        <begin position="78"/>
        <end position="175"/>
    </location>
</feature>
<dbReference type="GO" id="GO:0031418">
    <property type="term" value="F:L-ascorbic acid binding"/>
    <property type="evidence" value="ECO:0007669"/>
    <property type="project" value="UniProtKB-KW"/>
</dbReference>
<dbReference type="HAMAP" id="MF_00657">
    <property type="entry name" value="Hydroxyl_YbiX"/>
    <property type="match status" value="1"/>
</dbReference>
<evidence type="ECO:0000259" key="8">
    <source>
        <dbReference type="PROSITE" id="PS51471"/>
    </source>
</evidence>
<dbReference type="PANTHER" id="PTHR41536">
    <property type="entry name" value="PKHD-TYPE HYDROXYLASE YBIX"/>
    <property type="match status" value="1"/>
</dbReference>
<dbReference type="AlphaFoldDB" id="A0A5J6MRF0"/>
<dbReference type="InterPro" id="IPR041097">
    <property type="entry name" value="PKHD_C"/>
</dbReference>
<dbReference type="PANTHER" id="PTHR41536:SF1">
    <property type="entry name" value="PKHD-TYPE HYDROXYLASE YBIX"/>
    <property type="match status" value="1"/>
</dbReference>
<dbReference type="InterPro" id="IPR044862">
    <property type="entry name" value="Pro_4_hyd_alph_FE2OG_OXY"/>
</dbReference>
<keyword evidence="5 7" id="KW-0560">Oxidoreductase</keyword>
<keyword evidence="2 7" id="KW-0479">Metal-binding</keyword>
<evidence type="ECO:0000256" key="5">
    <source>
        <dbReference type="ARBA" id="ARBA00023002"/>
    </source>
</evidence>
<comment type="cofactor">
    <cofactor evidence="7">
        <name>Fe(2+)</name>
        <dbReference type="ChEBI" id="CHEBI:29033"/>
    </cofactor>
    <text evidence="7">Binds 1 Fe(2+) ion per subunit.</text>
</comment>
<dbReference type="SMART" id="SM00702">
    <property type="entry name" value="P4Hc"/>
    <property type="match status" value="1"/>
</dbReference>
<dbReference type="RefSeq" id="WP_191908082.1">
    <property type="nucleotide sequence ID" value="NZ_CP042906.1"/>
</dbReference>
<evidence type="ECO:0000313" key="9">
    <source>
        <dbReference type="EMBL" id="QEX17446.1"/>
    </source>
</evidence>
<dbReference type="Pfam" id="PF18331">
    <property type="entry name" value="PKHD_C"/>
    <property type="match status" value="1"/>
</dbReference>
<keyword evidence="4 7" id="KW-0223">Dioxygenase</keyword>
<keyword evidence="6 7" id="KW-0408">Iron</keyword>
<dbReference type="PROSITE" id="PS51471">
    <property type="entry name" value="FE2OG_OXY"/>
    <property type="match status" value="1"/>
</dbReference>
<dbReference type="GO" id="GO:0006879">
    <property type="term" value="P:intracellular iron ion homeostasis"/>
    <property type="evidence" value="ECO:0007669"/>
    <property type="project" value="TreeGrafter"/>
</dbReference>
<organism evidence="9 10">
    <name type="scientific">Hypericibacter terrae</name>
    <dbReference type="NCBI Taxonomy" id="2602015"/>
    <lineage>
        <taxon>Bacteria</taxon>
        <taxon>Pseudomonadati</taxon>
        <taxon>Pseudomonadota</taxon>
        <taxon>Alphaproteobacteria</taxon>
        <taxon>Rhodospirillales</taxon>
        <taxon>Dongiaceae</taxon>
        <taxon>Hypericibacter</taxon>
    </lineage>
</organism>
<keyword evidence="10" id="KW-1185">Reference proteome</keyword>
<dbReference type="Proteomes" id="UP000326202">
    <property type="component" value="Chromosome"/>
</dbReference>
<dbReference type="EMBL" id="CP042906">
    <property type="protein sequence ID" value="QEX17446.1"/>
    <property type="molecule type" value="Genomic_DNA"/>
</dbReference>
<dbReference type="InterPro" id="IPR005123">
    <property type="entry name" value="Oxoglu/Fe-dep_dioxygenase_dom"/>
</dbReference>
<feature type="binding site" evidence="7">
    <location>
        <position position="156"/>
    </location>
    <ligand>
        <name>Fe cation</name>
        <dbReference type="ChEBI" id="CHEBI:24875"/>
    </ligand>
</feature>
<feature type="binding site" evidence="7">
    <location>
        <position position="96"/>
    </location>
    <ligand>
        <name>Fe cation</name>
        <dbReference type="ChEBI" id="CHEBI:24875"/>
    </ligand>
</feature>
<dbReference type="GO" id="GO:0016706">
    <property type="term" value="F:2-oxoglutarate-dependent dioxygenase activity"/>
    <property type="evidence" value="ECO:0007669"/>
    <property type="project" value="UniProtKB-UniRule"/>
</dbReference>
<evidence type="ECO:0000256" key="1">
    <source>
        <dbReference type="ARBA" id="ARBA00001961"/>
    </source>
</evidence>
<dbReference type="InterPro" id="IPR006620">
    <property type="entry name" value="Pro_4_hyd_alph"/>
</dbReference>
<feature type="binding site" evidence="7">
    <location>
        <position position="98"/>
    </location>
    <ligand>
        <name>Fe cation</name>
        <dbReference type="ChEBI" id="CHEBI:24875"/>
    </ligand>
</feature>
<evidence type="ECO:0000256" key="6">
    <source>
        <dbReference type="ARBA" id="ARBA00023004"/>
    </source>
</evidence>
<dbReference type="InterPro" id="IPR023550">
    <property type="entry name" value="PKHD_hydroxylase"/>
</dbReference>
<accession>A0A5J6MRF0</accession>
<evidence type="ECO:0000256" key="7">
    <source>
        <dbReference type="HAMAP-Rule" id="MF_00657"/>
    </source>
</evidence>
<dbReference type="Gene3D" id="4.10.860.20">
    <property type="entry name" value="Rabenosyn, Rab binding domain"/>
    <property type="match status" value="1"/>
</dbReference>
<evidence type="ECO:0000256" key="2">
    <source>
        <dbReference type="ARBA" id="ARBA00022723"/>
    </source>
</evidence>
<dbReference type="GO" id="GO:0005506">
    <property type="term" value="F:iron ion binding"/>
    <property type="evidence" value="ECO:0007669"/>
    <property type="project" value="UniProtKB-UniRule"/>
</dbReference>
<dbReference type="NCBIfam" id="NF003974">
    <property type="entry name" value="PRK05467.1-3"/>
    <property type="match status" value="1"/>
</dbReference>
<comment type="cofactor">
    <cofactor evidence="1 7">
        <name>L-ascorbate</name>
        <dbReference type="ChEBI" id="CHEBI:38290"/>
    </cofactor>
</comment>
<dbReference type="GO" id="GO:0006974">
    <property type="term" value="P:DNA damage response"/>
    <property type="evidence" value="ECO:0007669"/>
    <property type="project" value="TreeGrafter"/>
</dbReference>
<evidence type="ECO:0000313" key="10">
    <source>
        <dbReference type="Proteomes" id="UP000326202"/>
    </source>
</evidence>
<dbReference type="NCBIfam" id="NF003975">
    <property type="entry name" value="PRK05467.1-4"/>
    <property type="match status" value="1"/>
</dbReference>
<protein>
    <submittedName>
        <fullName evidence="9">PKHD-type hydroxylase</fullName>
    </submittedName>
</protein>
<proteinExistence type="inferred from homology"/>
<gene>
    <name evidence="9" type="ORF">FRZ44_27460</name>
</gene>
<sequence>MIYLIPNIMTAAEVAEFTKLVAESSFEDGIATAGSQARRVKKNEQLARTDKNKPEVQKRVRDMLLRSVEFKRATLPKHIRPCLISRYRPGMRYGPHVDNGVMGSDSPVRSDIAVTLFLCEPGDYDGGELVIHTNFGPQQVKLPLGSAVVYPASSLHEVTPLTRGERLCAVTWIQSLVRDPARREVLYELDVVRRKLHEKQPDAEETYLVQKNHANLIRMWADT</sequence>
<evidence type="ECO:0000256" key="4">
    <source>
        <dbReference type="ARBA" id="ARBA00022964"/>
    </source>
</evidence>
<name>A0A5J6MRF0_9PROT</name>
<dbReference type="KEGG" id="htq:FRZ44_27460"/>
<evidence type="ECO:0000256" key="3">
    <source>
        <dbReference type="ARBA" id="ARBA00022896"/>
    </source>
</evidence>
<keyword evidence="3 7" id="KW-0847">Vitamin C</keyword>
<feature type="binding site" evidence="7">
    <location>
        <position position="166"/>
    </location>
    <ligand>
        <name>2-oxoglutarate</name>
        <dbReference type="ChEBI" id="CHEBI:16810"/>
    </ligand>
</feature>